<comment type="caution">
    <text evidence="1">The sequence shown here is derived from an EMBL/GenBank/DDBJ whole genome shotgun (WGS) entry which is preliminary data.</text>
</comment>
<dbReference type="Proteomes" id="UP000054783">
    <property type="component" value="Unassembled WGS sequence"/>
</dbReference>
<organism evidence="1 2">
    <name type="scientific">Trichinella patagoniensis</name>
    <dbReference type="NCBI Taxonomy" id="990121"/>
    <lineage>
        <taxon>Eukaryota</taxon>
        <taxon>Metazoa</taxon>
        <taxon>Ecdysozoa</taxon>
        <taxon>Nematoda</taxon>
        <taxon>Enoplea</taxon>
        <taxon>Dorylaimia</taxon>
        <taxon>Trichinellida</taxon>
        <taxon>Trichinellidae</taxon>
        <taxon>Trichinella</taxon>
    </lineage>
</organism>
<dbReference type="EMBL" id="JYDQ01000300">
    <property type="protein sequence ID" value="KRY08943.1"/>
    <property type="molecule type" value="Genomic_DNA"/>
</dbReference>
<reference evidence="1 2" key="1">
    <citation type="submission" date="2015-01" db="EMBL/GenBank/DDBJ databases">
        <title>Evolution of Trichinella species and genotypes.</title>
        <authorList>
            <person name="Korhonen P.K."/>
            <person name="Edoardo P."/>
            <person name="Giuseppe L.R."/>
            <person name="Gasser R.B."/>
        </authorList>
    </citation>
    <scope>NUCLEOTIDE SEQUENCE [LARGE SCALE GENOMIC DNA]</scope>
    <source>
        <strain evidence="1">ISS2496</strain>
    </source>
</reference>
<sequence length="97" mass="11168">MGGYRERLVLSIKESLRKILCKALLDEEEIRTILCEVETSLNARLLTFVGAENHECHPFSPFELLTGRTYVLFSAVEAHDPEWQPAGRGPSQWSHRW</sequence>
<proteinExistence type="predicted"/>
<name>A0A0V0Z8Y8_9BILA</name>
<dbReference type="Gene3D" id="3.30.420.10">
    <property type="entry name" value="Ribonuclease H-like superfamily/Ribonuclease H"/>
    <property type="match status" value="1"/>
</dbReference>
<dbReference type="GO" id="GO:0003676">
    <property type="term" value="F:nucleic acid binding"/>
    <property type="evidence" value="ECO:0007669"/>
    <property type="project" value="InterPro"/>
</dbReference>
<keyword evidence="2" id="KW-1185">Reference proteome</keyword>
<dbReference type="InterPro" id="IPR036397">
    <property type="entry name" value="RNaseH_sf"/>
</dbReference>
<evidence type="ECO:0000313" key="2">
    <source>
        <dbReference type="Proteomes" id="UP000054783"/>
    </source>
</evidence>
<evidence type="ECO:0000313" key="1">
    <source>
        <dbReference type="EMBL" id="KRY08943.1"/>
    </source>
</evidence>
<dbReference type="AlphaFoldDB" id="A0A0V0Z8Y8"/>
<accession>A0A0V0Z8Y8</accession>
<protein>
    <submittedName>
        <fullName evidence="1">Uncharacterized protein</fullName>
    </submittedName>
</protein>
<gene>
    <name evidence="1" type="ORF">T12_16035</name>
</gene>